<accession>A0A409XUS1</accession>
<dbReference type="EMBL" id="NHYD01000307">
    <property type="protein sequence ID" value="PPQ94555.1"/>
    <property type="molecule type" value="Genomic_DNA"/>
</dbReference>
<dbReference type="Proteomes" id="UP000283269">
    <property type="component" value="Unassembled WGS sequence"/>
</dbReference>
<keyword evidence="1" id="KW-0812">Transmembrane</keyword>
<proteinExistence type="predicted"/>
<evidence type="ECO:0000256" key="1">
    <source>
        <dbReference type="SAM" id="Phobius"/>
    </source>
</evidence>
<comment type="caution">
    <text evidence="2">The sequence shown here is derived from an EMBL/GenBank/DDBJ whole genome shotgun (WGS) entry which is preliminary data.</text>
</comment>
<keyword evidence="1" id="KW-0472">Membrane</keyword>
<feature type="transmembrane region" description="Helical" evidence="1">
    <location>
        <begin position="20"/>
        <end position="46"/>
    </location>
</feature>
<protein>
    <submittedName>
        <fullName evidence="2">Uncharacterized protein</fullName>
    </submittedName>
</protein>
<organism evidence="2 3">
    <name type="scientific">Psilocybe cyanescens</name>
    <dbReference type="NCBI Taxonomy" id="93625"/>
    <lineage>
        <taxon>Eukaryota</taxon>
        <taxon>Fungi</taxon>
        <taxon>Dikarya</taxon>
        <taxon>Basidiomycota</taxon>
        <taxon>Agaricomycotina</taxon>
        <taxon>Agaricomycetes</taxon>
        <taxon>Agaricomycetidae</taxon>
        <taxon>Agaricales</taxon>
        <taxon>Agaricineae</taxon>
        <taxon>Strophariaceae</taxon>
        <taxon>Psilocybe</taxon>
    </lineage>
</organism>
<evidence type="ECO:0000313" key="3">
    <source>
        <dbReference type="Proteomes" id="UP000283269"/>
    </source>
</evidence>
<feature type="transmembrane region" description="Helical" evidence="1">
    <location>
        <begin position="122"/>
        <end position="142"/>
    </location>
</feature>
<evidence type="ECO:0000313" key="2">
    <source>
        <dbReference type="EMBL" id="PPQ94555.1"/>
    </source>
</evidence>
<gene>
    <name evidence="2" type="ORF">CVT25_012032</name>
</gene>
<keyword evidence="1" id="KW-1133">Transmembrane helix</keyword>
<dbReference type="InParanoid" id="A0A409XUS1"/>
<sequence length="215" mass="23897">MAEGILQIRIYALYLQSRQILAVILTFFLISSSICAVIMGMVLEAIEAKALPIPSGKFCVPFNISTHYYTFWIPIICFEVLLCVLGLFRGAQISKSVRFGGGPSTFLRSGHRLVDILFRDSLIYFIAIGATYVTTMLFWLVIRQGLNQVPLGFTVAFPSVLSNRLLLNIRGASHHKQPNLDDLGEIELTNMNSTTGPSFNFRSYASRTSASQTMS</sequence>
<keyword evidence="3" id="KW-1185">Reference proteome</keyword>
<dbReference type="OrthoDB" id="3349377at2759"/>
<name>A0A409XUS1_PSICY</name>
<feature type="transmembrane region" description="Helical" evidence="1">
    <location>
        <begin position="66"/>
        <end position="88"/>
    </location>
</feature>
<reference evidence="2 3" key="1">
    <citation type="journal article" date="2018" name="Evol. Lett.">
        <title>Horizontal gene cluster transfer increased hallucinogenic mushroom diversity.</title>
        <authorList>
            <person name="Reynolds H.T."/>
            <person name="Vijayakumar V."/>
            <person name="Gluck-Thaler E."/>
            <person name="Korotkin H.B."/>
            <person name="Matheny P.B."/>
            <person name="Slot J.C."/>
        </authorList>
    </citation>
    <scope>NUCLEOTIDE SEQUENCE [LARGE SCALE GENOMIC DNA]</scope>
    <source>
        <strain evidence="2 3">2631</strain>
    </source>
</reference>
<dbReference type="AlphaFoldDB" id="A0A409XUS1"/>